<evidence type="ECO:0000256" key="4">
    <source>
        <dbReference type="ARBA" id="ARBA00022741"/>
    </source>
</evidence>
<reference evidence="11 12" key="1">
    <citation type="journal article" date="2019" name="Sci. Rep.">
        <title>Comparative genomics of chytrid fungi reveal insights into the obligate biotrophic and pathogenic lifestyle of Synchytrium endobioticum.</title>
        <authorList>
            <person name="van de Vossenberg B.T.L.H."/>
            <person name="Warris S."/>
            <person name="Nguyen H.D.T."/>
            <person name="van Gent-Pelzer M.P.E."/>
            <person name="Joly D.L."/>
            <person name="van de Geest H.C."/>
            <person name="Bonants P.J.M."/>
            <person name="Smith D.S."/>
            <person name="Levesque C.A."/>
            <person name="van der Lee T.A.J."/>
        </authorList>
    </citation>
    <scope>NUCLEOTIDE SEQUENCE [LARGE SCALE GENOMIC DNA]</scope>
    <source>
        <strain evidence="11 12">MB42</strain>
    </source>
</reference>
<dbReference type="Pfam" id="PF00005">
    <property type="entry name" value="ABC_tran"/>
    <property type="match status" value="1"/>
</dbReference>
<dbReference type="EMBL" id="QEAN01000089">
    <property type="protein sequence ID" value="TPX49056.1"/>
    <property type="molecule type" value="Genomic_DNA"/>
</dbReference>
<dbReference type="GO" id="GO:0042760">
    <property type="term" value="P:very long-chain fatty acid catabolic process"/>
    <property type="evidence" value="ECO:0007669"/>
    <property type="project" value="TreeGrafter"/>
</dbReference>
<dbReference type="STRING" id="286115.A0A507DC38"/>
<dbReference type="GO" id="GO:0005324">
    <property type="term" value="F:long-chain fatty acid transmembrane transporter activity"/>
    <property type="evidence" value="ECO:0007669"/>
    <property type="project" value="TreeGrafter"/>
</dbReference>
<dbReference type="InterPro" id="IPR003439">
    <property type="entry name" value="ABC_transporter-like_ATP-bd"/>
</dbReference>
<organism evidence="11 12">
    <name type="scientific">Synchytrium endobioticum</name>
    <dbReference type="NCBI Taxonomy" id="286115"/>
    <lineage>
        <taxon>Eukaryota</taxon>
        <taxon>Fungi</taxon>
        <taxon>Fungi incertae sedis</taxon>
        <taxon>Chytridiomycota</taxon>
        <taxon>Chytridiomycota incertae sedis</taxon>
        <taxon>Chytridiomycetes</taxon>
        <taxon>Synchytriales</taxon>
        <taxon>Synchytriaceae</taxon>
        <taxon>Synchytrium</taxon>
    </lineage>
</organism>
<keyword evidence="7 9" id="KW-0472">Membrane</keyword>
<keyword evidence="5" id="KW-0067">ATP-binding</keyword>
<evidence type="ECO:0000256" key="8">
    <source>
        <dbReference type="SAM" id="Coils"/>
    </source>
</evidence>
<feature type="domain" description="ABC transporter" evidence="10">
    <location>
        <begin position="141"/>
        <end position="370"/>
    </location>
</feature>
<dbReference type="InterPro" id="IPR017871">
    <property type="entry name" value="ABC_transporter-like_CS"/>
</dbReference>
<dbReference type="PROSITE" id="PS50893">
    <property type="entry name" value="ABC_TRANSPORTER_2"/>
    <property type="match status" value="1"/>
</dbReference>
<dbReference type="Proteomes" id="UP000317494">
    <property type="component" value="Unassembled WGS sequence"/>
</dbReference>
<dbReference type="GO" id="GO:0042626">
    <property type="term" value="F:ATPase-coupled transmembrane transporter activity"/>
    <property type="evidence" value="ECO:0007669"/>
    <property type="project" value="TreeGrafter"/>
</dbReference>
<dbReference type="GO" id="GO:0005524">
    <property type="term" value="F:ATP binding"/>
    <property type="evidence" value="ECO:0007669"/>
    <property type="project" value="UniProtKB-KW"/>
</dbReference>
<evidence type="ECO:0000256" key="3">
    <source>
        <dbReference type="ARBA" id="ARBA00022692"/>
    </source>
</evidence>
<dbReference type="GO" id="GO:0015910">
    <property type="term" value="P:long-chain fatty acid import into peroxisome"/>
    <property type="evidence" value="ECO:0007669"/>
    <property type="project" value="TreeGrafter"/>
</dbReference>
<dbReference type="GO" id="GO:0005778">
    <property type="term" value="C:peroxisomal membrane"/>
    <property type="evidence" value="ECO:0007669"/>
    <property type="project" value="TreeGrafter"/>
</dbReference>
<keyword evidence="3 9" id="KW-0812">Transmembrane</keyword>
<dbReference type="SUPFAM" id="SSF52540">
    <property type="entry name" value="P-loop containing nucleoside triphosphate hydrolases"/>
    <property type="match status" value="1"/>
</dbReference>
<evidence type="ECO:0000256" key="2">
    <source>
        <dbReference type="ARBA" id="ARBA00022448"/>
    </source>
</evidence>
<dbReference type="InterPro" id="IPR050835">
    <property type="entry name" value="ABC_transporter_sub-D"/>
</dbReference>
<proteinExistence type="inferred from homology"/>
<dbReference type="CDD" id="cd03223">
    <property type="entry name" value="ABCD_peroxisomal_ALDP"/>
    <property type="match status" value="1"/>
</dbReference>
<keyword evidence="4" id="KW-0547">Nucleotide-binding</keyword>
<comment type="caution">
    <text evidence="11">The sequence shown here is derived from an EMBL/GenBank/DDBJ whole genome shotgun (WGS) entry which is preliminary data.</text>
</comment>
<feature type="coiled-coil region" evidence="8">
    <location>
        <begin position="363"/>
        <end position="400"/>
    </location>
</feature>
<dbReference type="VEuPathDB" id="FungiDB:SeMB42_g02750"/>
<dbReference type="PANTHER" id="PTHR11384">
    <property type="entry name" value="ATP-BINDING CASSETTE, SUB-FAMILY D MEMBER"/>
    <property type="match status" value="1"/>
</dbReference>
<sequence>MVEDFIIKYCWSAFGLLMASIPVFFPELAGSREQRLRLKDAAESQSTSGDNQVDRMTGRRTEGFITNKRLMVSLADAGGRMMYSYKDLSELAGFTYRVYNLLRVLHDLHDDKYVKPENSSELYSPENIRALIEYRDVHEGIILNDVSVVTPSGDTVLVQDLTLEINPAGHLMITGPNGSGKTSIIRVIAGLWPLFGGHLARPEPGASNVFFVPQRPYLVQGSLRDQVIYPHSHAKMMADGKTDEDLKEILGMVYLEYVVTREGGFDAVKEWKDVFSGGEKQRMQLARLFYHAPRFAVLDEATSAVSADVEALLYTTANDLDITVITISHRPALFKYHRYLLRLAADGSHAWSLERIGTGNALLGTVGQEIQKLEEQLKGLDEARRRLDEINAEMSLSKNSVTDGLTNVRRTLI</sequence>
<evidence type="ECO:0000256" key="7">
    <source>
        <dbReference type="ARBA" id="ARBA00023136"/>
    </source>
</evidence>
<dbReference type="SMART" id="SM00382">
    <property type="entry name" value="AAA"/>
    <property type="match status" value="1"/>
</dbReference>
<dbReference type="InterPro" id="IPR027417">
    <property type="entry name" value="P-loop_NTPase"/>
</dbReference>
<dbReference type="PANTHER" id="PTHR11384:SF67">
    <property type="entry name" value="ATP-BINDING CASSETTE SUB-FAMILY D MEMBER 1"/>
    <property type="match status" value="1"/>
</dbReference>
<evidence type="ECO:0000256" key="9">
    <source>
        <dbReference type="SAM" id="Phobius"/>
    </source>
</evidence>
<comment type="similarity">
    <text evidence="1">Belongs to the ABC transporter superfamily. ABCD family. Peroxisomal fatty acyl CoA transporter (TC 3.A.1.203) subfamily.</text>
</comment>
<keyword evidence="8" id="KW-0175">Coiled coil</keyword>
<dbReference type="GO" id="GO:0016887">
    <property type="term" value="F:ATP hydrolysis activity"/>
    <property type="evidence" value="ECO:0007669"/>
    <property type="project" value="InterPro"/>
</dbReference>
<dbReference type="Gene3D" id="3.40.50.300">
    <property type="entry name" value="P-loop containing nucleotide triphosphate hydrolases"/>
    <property type="match status" value="1"/>
</dbReference>
<evidence type="ECO:0000256" key="1">
    <source>
        <dbReference type="ARBA" id="ARBA00008575"/>
    </source>
</evidence>
<feature type="transmembrane region" description="Helical" evidence="9">
    <location>
        <begin position="6"/>
        <end position="29"/>
    </location>
</feature>
<keyword evidence="6 9" id="KW-1133">Transmembrane helix</keyword>
<evidence type="ECO:0000256" key="6">
    <source>
        <dbReference type="ARBA" id="ARBA00022989"/>
    </source>
</evidence>
<protein>
    <recommendedName>
        <fullName evidence="10">ABC transporter domain-containing protein</fullName>
    </recommendedName>
</protein>
<dbReference type="InterPro" id="IPR003593">
    <property type="entry name" value="AAA+_ATPase"/>
</dbReference>
<dbReference type="GO" id="GO:0007031">
    <property type="term" value="P:peroxisome organization"/>
    <property type="evidence" value="ECO:0007669"/>
    <property type="project" value="TreeGrafter"/>
</dbReference>
<keyword evidence="12" id="KW-1185">Reference proteome</keyword>
<accession>A0A507DC38</accession>
<name>A0A507DC38_9FUNG</name>
<dbReference type="PROSITE" id="PS00211">
    <property type="entry name" value="ABC_TRANSPORTER_1"/>
    <property type="match status" value="1"/>
</dbReference>
<dbReference type="GO" id="GO:0006635">
    <property type="term" value="P:fatty acid beta-oxidation"/>
    <property type="evidence" value="ECO:0007669"/>
    <property type="project" value="TreeGrafter"/>
</dbReference>
<dbReference type="AlphaFoldDB" id="A0A507DC38"/>
<keyword evidence="2" id="KW-0813">Transport</keyword>
<gene>
    <name evidence="11" type="ORF">SeMB42_g02750</name>
</gene>
<evidence type="ECO:0000313" key="12">
    <source>
        <dbReference type="Proteomes" id="UP000317494"/>
    </source>
</evidence>
<evidence type="ECO:0000259" key="10">
    <source>
        <dbReference type="PROSITE" id="PS50893"/>
    </source>
</evidence>
<evidence type="ECO:0000256" key="5">
    <source>
        <dbReference type="ARBA" id="ARBA00022840"/>
    </source>
</evidence>
<evidence type="ECO:0000313" key="11">
    <source>
        <dbReference type="EMBL" id="TPX49056.1"/>
    </source>
</evidence>